<dbReference type="OrthoDB" id="9774769at2"/>
<keyword evidence="12" id="KW-1185">Reference proteome</keyword>
<protein>
    <recommendedName>
        <fullName evidence="9">Protein-export membrane protein SecF</fullName>
    </recommendedName>
</protein>
<dbReference type="InterPro" id="IPR022645">
    <property type="entry name" value="SecD/SecF_bac"/>
</dbReference>
<keyword evidence="6 9" id="KW-1133">Transmembrane helix</keyword>
<evidence type="ECO:0000256" key="4">
    <source>
        <dbReference type="ARBA" id="ARBA00022692"/>
    </source>
</evidence>
<keyword evidence="5 9" id="KW-0653">Protein transport</keyword>
<dbReference type="GO" id="GO:0043952">
    <property type="term" value="P:protein transport by the Sec complex"/>
    <property type="evidence" value="ECO:0007669"/>
    <property type="project" value="UniProtKB-UniRule"/>
</dbReference>
<gene>
    <name evidence="9 11" type="primary">secF</name>
    <name evidence="11" type="ORF">V474_01660</name>
</gene>
<comment type="similarity">
    <text evidence="9">Belongs to the SecD/SecF family. SecF subfamily.</text>
</comment>
<dbReference type="PRINTS" id="PR01755">
    <property type="entry name" value="SECFTRNLCASE"/>
</dbReference>
<dbReference type="Proteomes" id="UP000052268">
    <property type="component" value="Unassembled WGS sequence"/>
</dbReference>
<evidence type="ECO:0000256" key="9">
    <source>
        <dbReference type="HAMAP-Rule" id="MF_01464"/>
    </source>
</evidence>
<accession>A0A0J7YAR1</accession>
<evidence type="ECO:0000259" key="10">
    <source>
        <dbReference type="Pfam" id="PF02355"/>
    </source>
</evidence>
<feature type="transmembrane region" description="Helical" evidence="9">
    <location>
        <begin position="20"/>
        <end position="38"/>
    </location>
</feature>
<evidence type="ECO:0000256" key="2">
    <source>
        <dbReference type="ARBA" id="ARBA00022448"/>
    </source>
</evidence>
<dbReference type="GO" id="GO:0006605">
    <property type="term" value="P:protein targeting"/>
    <property type="evidence" value="ECO:0007669"/>
    <property type="project" value="UniProtKB-UniRule"/>
</dbReference>
<evidence type="ECO:0000256" key="8">
    <source>
        <dbReference type="ARBA" id="ARBA00023136"/>
    </source>
</evidence>
<evidence type="ECO:0000256" key="5">
    <source>
        <dbReference type="ARBA" id="ARBA00022927"/>
    </source>
</evidence>
<dbReference type="AlphaFoldDB" id="A0A0J7YAR1"/>
<dbReference type="HAMAP" id="MF_01464_B">
    <property type="entry name" value="SecF_B"/>
    <property type="match status" value="1"/>
</dbReference>
<feature type="transmembrane region" description="Helical" evidence="9">
    <location>
        <begin position="278"/>
        <end position="302"/>
    </location>
</feature>
<feature type="transmembrane region" description="Helical" evidence="9">
    <location>
        <begin position="198"/>
        <end position="219"/>
    </location>
</feature>
<dbReference type="InterPro" id="IPR022813">
    <property type="entry name" value="SecD/SecF_arch_bac"/>
</dbReference>
<dbReference type="Gene3D" id="1.20.1640.10">
    <property type="entry name" value="Multidrug efflux transporter AcrB transmembrane domain"/>
    <property type="match status" value="1"/>
</dbReference>
<comment type="subunit">
    <text evidence="9">Forms a complex with SecD. Part of the essential Sec protein translocation apparatus which comprises SecA, SecYEG and auxiliary proteins SecDF-YajC and YidC.</text>
</comment>
<dbReference type="InterPro" id="IPR055344">
    <property type="entry name" value="SecD_SecF_C_bact"/>
</dbReference>
<evidence type="ECO:0000256" key="7">
    <source>
        <dbReference type="ARBA" id="ARBA00023010"/>
    </source>
</evidence>
<keyword evidence="2 9" id="KW-0813">Transport</keyword>
<dbReference type="GO" id="GO:0065002">
    <property type="term" value="P:intracellular protein transmembrane transport"/>
    <property type="evidence" value="ECO:0007669"/>
    <property type="project" value="UniProtKB-UniRule"/>
</dbReference>
<dbReference type="Pfam" id="PF07549">
    <property type="entry name" value="Sec_GG"/>
    <property type="match status" value="1"/>
</dbReference>
<evidence type="ECO:0000256" key="3">
    <source>
        <dbReference type="ARBA" id="ARBA00022475"/>
    </source>
</evidence>
<evidence type="ECO:0000313" key="12">
    <source>
        <dbReference type="Proteomes" id="UP000052268"/>
    </source>
</evidence>
<proteinExistence type="inferred from homology"/>
<dbReference type="SUPFAM" id="SSF82866">
    <property type="entry name" value="Multidrug efflux transporter AcrB transmembrane domain"/>
    <property type="match status" value="1"/>
</dbReference>
<dbReference type="RefSeq" id="WP_059149819.1">
    <property type="nucleotide sequence ID" value="NZ_KQ130452.1"/>
</dbReference>
<dbReference type="NCBIfam" id="TIGR00966">
    <property type="entry name" value="transloc_SecF"/>
    <property type="match status" value="1"/>
</dbReference>
<keyword evidence="4 9" id="KW-0812">Transmembrane</keyword>
<dbReference type="InterPro" id="IPR005665">
    <property type="entry name" value="SecF_bac"/>
</dbReference>
<dbReference type="NCBIfam" id="TIGR00916">
    <property type="entry name" value="2A0604s01"/>
    <property type="match status" value="1"/>
</dbReference>
<dbReference type="InterPro" id="IPR048634">
    <property type="entry name" value="SecD_SecF_C"/>
</dbReference>
<keyword evidence="8 9" id="KW-0472">Membrane</keyword>
<evidence type="ECO:0000256" key="1">
    <source>
        <dbReference type="ARBA" id="ARBA00004651"/>
    </source>
</evidence>
<comment type="function">
    <text evidence="9">Part of the Sec protein translocase complex. Interacts with the SecYEG preprotein conducting channel. SecDF uses the proton motive force (PMF) to complete protein translocation after the ATP-dependent function of SecA.</text>
</comment>
<dbReference type="GO" id="GO:0015450">
    <property type="term" value="F:protein-transporting ATPase activity"/>
    <property type="evidence" value="ECO:0007669"/>
    <property type="project" value="InterPro"/>
</dbReference>
<name>A0A0J7YAR1_9SPHN</name>
<feature type="transmembrane region" description="Helical" evidence="9">
    <location>
        <begin position="170"/>
        <end position="191"/>
    </location>
</feature>
<organism evidence="11 12">
    <name type="scientific">Novosphingobium barchaimii LL02</name>
    <dbReference type="NCBI Taxonomy" id="1114963"/>
    <lineage>
        <taxon>Bacteria</taxon>
        <taxon>Pseudomonadati</taxon>
        <taxon>Pseudomonadota</taxon>
        <taxon>Alphaproteobacteria</taxon>
        <taxon>Sphingomonadales</taxon>
        <taxon>Sphingomonadaceae</taxon>
        <taxon>Novosphingobium</taxon>
    </lineage>
</organism>
<dbReference type="PATRIC" id="fig|1114963.3.peg.328"/>
<comment type="caution">
    <text evidence="11">The sequence shown here is derived from an EMBL/GenBank/DDBJ whole genome shotgun (WGS) entry which is preliminary data.</text>
</comment>
<dbReference type="PANTHER" id="PTHR30081">
    <property type="entry name" value="PROTEIN-EXPORT MEMBRANE PROTEIN SEC"/>
    <property type="match status" value="1"/>
</dbReference>
<feature type="transmembrane region" description="Helical" evidence="9">
    <location>
        <begin position="246"/>
        <end position="266"/>
    </location>
</feature>
<reference evidence="11 12" key="1">
    <citation type="journal article" date="2015" name="G3 (Bethesda)">
        <title>Insights into Ongoing Evolution of the Hexachlorocyclohexane Catabolic Pathway from Comparative Genomics of Ten Sphingomonadaceae Strains.</title>
        <authorList>
            <person name="Pearce S.L."/>
            <person name="Oakeshott J.G."/>
            <person name="Pandey G."/>
        </authorList>
    </citation>
    <scope>NUCLEOTIDE SEQUENCE [LARGE SCALE GENOMIC DNA]</scope>
    <source>
        <strain evidence="11 12">LL02</strain>
    </source>
</reference>
<keyword evidence="7 9" id="KW-0811">Translocation</keyword>
<sequence length="330" mass="35874">MKLLKLIPDNTNIHFLKWRVPFYVVSLLLIVASIGLVATKGLNLGVDFVGGQVIRVTFEGSADAPVAQLREEVDKLGYGEPIIQRFGQANEISIRMKLPAGADKNPKLANAMASTIKTDIVKNHPGAKIGSVDSVSGKVSGELGRSAMLALGLAAIAVAIYIWVRFEWQFGVGALFSLVHDVTLTLGLFALTQMEFDLNIVAALLTLIGYSLNDTIVVYDRIRENLKKYRKMPMPELLDLSVNETLARTIVTSLSMLITLLALLLLGPDVIFGFTAAIVLGIFVGTYSSIYMAAPILIWLGVKPDSFVTTESAIDRQDRLAREAGTPRKS</sequence>
<feature type="domain" description="Protein export membrane protein SecD/SecF C-terminal" evidence="10">
    <location>
        <begin position="123"/>
        <end position="301"/>
    </location>
</feature>
<comment type="subcellular location">
    <subcellularLocation>
        <location evidence="1 9">Cell membrane</location>
        <topology evidence="1 9">Multi-pass membrane protein</topology>
    </subcellularLocation>
</comment>
<dbReference type="EMBL" id="JACU01000001">
    <property type="protein sequence ID" value="KMS60413.1"/>
    <property type="molecule type" value="Genomic_DNA"/>
</dbReference>
<dbReference type="Pfam" id="PF02355">
    <property type="entry name" value="SecD_SecF_C"/>
    <property type="match status" value="1"/>
</dbReference>
<keyword evidence="3 9" id="KW-1003">Cell membrane</keyword>
<evidence type="ECO:0000313" key="11">
    <source>
        <dbReference type="EMBL" id="KMS60413.1"/>
    </source>
</evidence>
<evidence type="ECO:0000256" key="6">
    <source>
        <dbReference type="ARBA" id="ARBA00022989"/>
    </source>
</evidence>
<feature type="transmembrane region" description="Helical" evidence="9">
    <location>
        <begin position="146"/>
        <end position="164"/>
    </location>
</feature>
<dbReference type="InterPro" id="IPR022646">
    <property type="entry name" value="SecD/SecF_CS"/>
</dbReference>
<dbReference type="GO" id="GO:0005886">
    <property type="term" value="C:plasma membrane"/>
    <property type="evidence" value="ECO:0007669"/>
    <property type="project" value="UniProtKB-SubCell"/>
</dbReference>
<dbReference type="PANTHER" id="PTHR30081:SF8">
    <property type="entry name" value="PROTEIN TRANSLOCASE SUBUNIT SECF"/>
    <property type="match status" value="1"/>
</dbReference>